<comment type="caution">
    <text evidence="1">The sequence shown here is derived from an EMBL/GenBank/DDBJ whole genome shotgun (WGS) entry which is preliminary data.</text>
</comment>
<dbReference type="AlphaFoldDB" id="A0A934KQY7"/>
<name>A0A934KQY7_9BACT</name>
<dbReference type="EMBL" id="JAEKNN010000058">
    <property type="protein sequence ID" value="MBJ7610200.1"/>
    <property type="molecule type" value="Genomic_DNA"/>
</dbReference>
<accession>A0A934KQY7</accession>
<protein>
    <submittedName>
        <fullName evidence="1">Uncharacterized protein</fullName>
    </submittedName>
</protein>
<evidence type="ECO:0000313" key="1">
    <source>
        <dbReference type="EMBL" id="MBJ7610200.1"/>
    </source>
</evidence>
<reference evidence="1 2" key="1">
    <citation type="submission" date="2020-10" db="EMBL/GenBank/DDBJ databases">
        <title>Ca. Dormibacterota MAGs.</title>
        <authorList>
            <person name="Montgomery K."/>
        </authorList>
    </citation>
    <scope>NUCLEOTIDE SEQUENCE [LARGE SCALE GENOMIC DNA]</scope>
    <source>
        <strain evidence="1">Mitchell_Peninsula_5</strain>
    </source>
</reference>
<organism evidence="1 2">
    <name type="scientific">Candidatus Amunia macphersoniae</name>
    <dbReference type="NCBI Taxonomy" id="3127014"/>
    <lineage>
        <taxon>Bacteria</taxon>
        <taxon>Bacillati</taxon>
        <taxon>Candidatus Dormiibacterota</taxon>
        <taxon>Candidatus Dormibacteria</taxon>
        <taxon>Candidatus Aeolococcales</taxon>
        <taxon>Candidatus Aeolococcaceae</taxon>
        <taxon>Candidatus Amunia</taxon>
    </lineage>
</organism>
<evidence type="ECO:0000313" key="2">
    <source>
        <dbReference type="Proteomes" id="UP000614410"/>
    </source>
</evidence>
<dbReference type="Proteomes" id="UP000614410">
    <property type="component" value="Unassembled WGS sequence"/>
</dbReference>
<proteinExistence type="predicted"/>
<sequence length="103" mass="11269">MGRNTVAGSRALQPTQRRICARRGCTAPVKKATAKYCSVRCCSIDPERHARLRLSAQRTARGVLPMTRQLSLTLNTASNPEAALAQLSEAREDVPRGMSRLCC</sequence>
<gene>
    <name evidence="1" type="ORF">JF887_12330</name>
</gene>